<feature type="domain" description="WCX" evidence="3">
    <location>
        <begin position="244"/>
        <end position="316"/>
    </location>
</feature>
<dbReference type="PANTHER" id="PTHR34580">
    <property type="match status" value="1"/>
</dbReference>
<organism evidence="4 5">
    <name type="scientific">Anaeromyxobacter paludicola</name>
    <dbReference type="NCBI Taxonomy" id="2918171"/>
    <lineage>
        <taxon>Bacteria</taxon>
        <taxon>Pseudomonadati</taxon>
        <taxon>Myxococcota</taxon>
        <taxon>Myxococcia</taxon>
        <taxon>Myxococcales</taxon>
        <taxon>Cystobacterineae</taxon>
        <taxon>Anaeromyxobacteraceae</taxon>
        <taxon>Anaeromyxobacter</taxon>
    </lineage>
</organism>
<gene>
    <name evidence="4" type="ORF">AMPC_17220</name>
</gene>
<dbReference type="PROSITE" id="PS52050">
    <property type="entry name" value="WYL"/>
    <property type="match status" value="1"/>
</dbReference>
<dbReference type="Pfam" id="PF19187">
    <property type="entry name" value="HTH_PafC"/>
    <property type="match status" value="1"/>
</dbReference>
<dbReference type="PIRSF" id="PIRSF016838">
    <property type="entry name" value="PafC"/>
    <property type="match status" value="1"/>
</dbReference>
<feature type="domain" description="WYL" evidence="1">
    <location>
        <begin position="149"/>
        <end position="214"/>
    </location>
</feature>
<evidence type="ECO:0000259" key="3">
    <source>
        <dbReference type="Pfam" id="PF25583"/>
    </source>
</evidence>
<evidence type="ECO:0000259" key="2">
    <source>
        <dbReference type="Pfam" id="PF19187"/>
    </source>
</evidence>
<evidence type="ECO:0000313" key="5">
    <source>
        <dbReference type="Proteomes" id="UP001162734"/>
    </source>
</evidence>
<dbReference type="InterPro" id="IPR057727">
    <property type="entry name" value="WCX_dom"/>
</dbReference>
<reference evidence="5" key="1">
    <citation type="journal article" date="2022" name="Int. J. Syst. Evol. Microbiol.">
        <title>Anaeromyxobacter oryzae sp. nov., Anaeromyxobacter diazotrophicus sp. nov. and Anaeromyxobacter paludicola sp. nov., isolated from paddy soils.</title>
        <authorList>
            <person name="Itoh H."/>
            <person name="Xu Z."/>
            <person name="Mise K."/>
            <person name="Masuda Y."/>
            <person name="Ushijima N."/>
            <person name="Hayakawa C."/>
            <person name="Shiratori Y."/>
            <person name="Senoo K."/>
        </authorList>
    </citation>
    <scope>NUCLEOTIDE SEQUENCE [LARGE SCALE GENOMIC DNA]</scope>
    <source>
        <strain evidence="5">Red630</strain>
    </source>
</reference>
<feature type="domain" description="PafC HTH" evidence="2">
    <location>
        <begin position="4"/>
        <end position="116"/>
    </location>
</feature>
<dbReference type="InterPro" id="IPR026881">
    <property type="entry name" value="WYL_dom"/>
</dbReference>
<sequence length="326" mass="35294">MKLERLRRLLLLIPLARRHGEAGIPVAEALAALELESAEQLYEDIELLCGVGTPDGSPDEFVEVYVENDRIRVVLPQGLTDPPRFTAVEGAALLAALKPLAGAGIGPVESAAQKLSAAMPALQEDELELRLLHRTTAIEVPPPPGFRELLLEAVEKRLVVEVDYFALAEGEAAHKRLEPHAVLLNGGRWYLSAWNPEKSAEHLYRLDRMSAVRVGTRCFGEHKGPPIERYDGLEHLYIPSGAERDVAVRFTGGAAPLALQTWGESAVKSDDGSVSVRVYLAGLNYIASWVLGYGGEAEVMGPAAPREALAKRVAELRGVYSTSQAG</sequence>
<dbReference type="PANTHER" id="PTHR34580:SF1">
    <property type="entry name" value="PROTEIN PAFC"/>
    <property type="match status" value="1"/>
</dbReference>
<evidence type="ECO:0000259" key="1">
    <source>
        <dbReference type="Pfam" id="PF13280"/>
    </source>
</evidence>
<proteinExistence type="predicted"/>
<dbReference type="RefSeq" id="WP_248345787.1">
    <property type="nucleotide sequence ID" value="NZ_AP025592.1"/>
</dbReference>
<name>A0ABN6N934_9BACT</name>
<protein>
    <recommendedName>
        <fullName evidence="6">WYL domain-containing protein</fullName>
    </recommendedName>
</protein>
<evidence type="ECO:0000313" key="4">
    <source>
        <dbReference type="EMBL" id="BDG08609.1"/>
    </source>
</evidence>
<dbReference type="Pfam" id="PF13280">
    <property type="entry name" value="WYL"/>
    <property type="match status" value="1"/>
</dbReference>
<dbReference type="EMBL" id="AP025592">
    <property type="protein sequence ID" value="BDG08609.1"/>
    <property type="molecule type" value="Genomic_DNA"/>
</dbReference>
<dbReference type="Proteomes" id="UP001162734">
    <property type="component" value="Chromosome"/>
</dbReference>
<dbReference type="Pfam" id="PF25583">
    <property type="entry name" value="WCX"/>
    <property type="match status" value="1"/>
</dbReference>
<keyword evidence="5" id="KW-1185">Reference proteome</keyword>
<dbReference type="InterPro" id="IPR051534">
    <property type="entry name" value="CBASS_pafABC_assoc_protein"/>
</dbReference>
<accession>A0ABN6N934</accession>
<dbReference type="InterPro" id="IPR028349">
    <property type="entry name" value="PafC-like"/>
</dbReference>
<dbReference type="InterPro" id="IPR043839">
    <property type="entry name" value="PafC_HTH"/>
</dbReference>
<evidence type="ECO:0008006" key="6">
    <source>
        <dbReference type="Google" id="ProtNLM"/>
    </source>
</evidence>